<dbReference type="Proteomes" id="UP000478417">
    <property type="component" value="Unassembled WGS sequence"/>
</dbReference>
<gene>
    <name evidence="4" type="ORF">G0Q06_09545</name>
</gene>
<protein>
    <submittedName>
        <fullName evidence="4">UDPGP type 1 family protein</fullName>
    </submittedName>
</protein>
<evidence type="ECO:0000256" key="1">
    <source>
        <dbReference type="ARBA" id="ARBA00010401"/>
    </source>
</evidence>
<dbReference type="SUPFAM" id="SSF53448">
    <property type="entry name" value="Nucleotide-diphospho-sugar transferases"/>
    <property type="match status" value="1"/>
</dbReference>
<sequence length="476" mass="51793">MTQLYQSERKRFEERGQGQVFAHAASLDSVGQEKLCADTQLIDLDEIESLVDTLVRNHGTEAISFEGLEPAPYISHPVHGGDKAEWDRARASGEAALRAGKVAAFTVAGGQGTRLGYDGPKGTFPVTPIRKRPLFQVFAEKLLAAGNRYGVAIPWYIMTSSINHEATVQAFEEAGFFGLERDQVKFFSQGRMPAVDFEGKILLSGKDTVAMSPDGHGGSLRALVRSGAIADMKERGIEAISYFQVDNPLVQVIDPAFIGFHMDHGSEMSSKMIPKAYPGEKVGHFCVQNGRTLVVEYSDMPEAMQEERDSSGQLRFLSGSIAIHILDVGFVERIGGGKAGVGLPFHRADKKIQTVDADGNVIAPDKPNGVKFEMFVFDALPFASNPVIIETLREDDFSPVKNASGIDSAESCRDDQLRQWTRWLKAAGIVLPADSSGLPEIVFEISPLFADSEQAFLEKWSAIADKPEIVAGTVLA</sequence>
<keyword evidence="3" id="KW-0548">Nucleotidyltransferase</keyword>
<name>A0A6B2M1U2_9BACT</name>
<dbReference type="PANTHER" id="PTHR11952:SF2">
    <property type="entry name" value="LD24639P"/>
    <property type="match status" value="1"/>
</dbReference>
<dbReference type="InterPro" id="IPR002618">
    <property type="entry name" value="UDPGP_fam"/>
</dbReference>
<dbReference type="RefSeq" id="WP_163965038.1">
    <property type="nucleotide sequence ID" value="NZ_JAAGNX010000002.1"/>
</dbReference>
<evidence type="ECO:0000313" key="4">
    <source>
        <dbReference type="EMBL" id="NDV62693.1"/>
    </source>
</evidence>
<dbReference type="GO" id="GO:0070569">
    <property type="term" value="F:uridylyltransferase activity"/>
    <property type="evidence" value="ECO:0007669"/>
    <property type="project" value="InterPro"/>
</dbReference>
<dbReference type="CDD" id="cd04193">
    <property type="entry name" value="UDPGlcNAc_PPase"/>
    <property type="match status" value="1"/>
</dbReference>
<comment type="caution">
    <text evidence="4">The sequence shown here is derived from an EMBL/GenBank/DDBJ whole genome shotgun (WGS) entry which is preliminary data.</text>
</comment>
<evidence type="ECO:0000256" key="3">
    <source>
        <dbReference type="ARBA" id="ARBA00022695"/>
    </source>
</evidence>
<dbReference type="Gene3D" id="3.90.550.10">
    <property type="entry name" value="Spore Coat Polysaccharide Biosynthesis Protein SpsA, Chain A"/>
    <property type="match status" value="1"/>
</dbReference>
<dbReference type="InterPro" id="IPR029044">
    <property type="entry name" value="Nucleotide-diphossugar_trans"/>
</dbReference>
<dbReference type="Pfam" id="PF01704">
    <property type="entry name" value="UDPGP"/>
    <property type="match status" value="1"/>
</dbReference>
<dbReference type="PANTHER" id="PTHR11952">
    <property type="entry name" value="UDP- GLUCOSE PYROPHOSPHORYLASE"/>
    <property type="match status" value="1"/>
</dbReference>
<evidence type="ECO:0000256" key="2">
    <source>
        <dbReference type="ARBA" id="ARBA00022679"/>
    </source>
</evidence>
<proteinExistence type="inferred from homology"/>
<organism evidence="4 5">
    <name type="scientific">Oceanipulchritudo coccoides</name>
    <dbReference type="NCBI Taxonomy" id="2706888"/>
    <lineage>
        <taxon>Bacteria</taxon>
        <taxon>Pseudomonadati</taxon>
        <taxon>Verrucomicrobiota</taxon>
        <taxon>Opitutia</taxon>
        <taxon>Puniceicoccales</taxon>
        <taxon>Oceanipulchritudinaceae</taxon>
        <taxon>Oceanipulchritudo</taxon>
    </lineage>
</organism>
<dbReference type="AlphaFoldDB" id="A0A6B2M1U2"/>
<comment type="similarity">
    <text evidence="1">Belongs to the UDPGP type 1 family.</text>
</comment>
<dbReference type="EMBL" id="JAAGNX010000002">
    <property type="protein sequence ID" value="NDV62693.1"/>
    <property type="molecule type" value="Genomic_DNA"/>
</dbReference>
<keyword evidence="5" id="KW-1185">Reference proteome</keyword>
<keyword evidence="2" id="KW-0808">Transferase</keyword>
<dbReference type="InterPro" id="IPR039741">
    <property type="entry name" value="UDP-sugar_pyrophosphorylase"/>
</dbReference>
<evidence type="ECO:0000313" key="5">
    <source>
        <dbReference type="Proteomes" id="UP000478417"/>
    </source>
</evidence>
<accession>A0A6B2M1U2</accession>
<reference evidence="4 5" key="1">
    <citation type="submission" date="2020-02" db="EMBL/GenBank/DDBJ databases">
        <title>Albibacoteraceae fam. nov., the first described family within the subdivision 4 Verrucomicrobia.</title>
        <authorList>
            <person name="Xi F."/>
        </authorList>
    </citation>
    <scope>NUCLEOTIDE SEQUENCE [LARGE SCALE GENOMIC DNA]</scope>
    <source>
        <strain evidence="4 5">CK1056</strain>
    </source>
</reference>